<keyword evidence="3" id="KW-1185">Reference proteome</keyword>
<evidence type="ECO:0000256" key="1">
    <source>
        <dbReference type="SAM" id="MobiDB-lite"/>
    </source>
</evidence>
<gene>
    <name evidence="2" type="ORF">PoB_003410200</name>
</gene>
<evidence type="ECO:0000313" key="2">
    <source>
        <dbReference type="EMBL" id="GFO07597.1"/>
    </source>
</evidence>
<dbReference type="AlphaFoldDB" id="A0AAV4AK19"/>
<dbReference type="Proteomes" id="UP000735302">
    <property type="component" value="Unassembled WGS sequence"/>
</dbReference>
<dbReference type="EMBL" id="BLXT01003901">
    <property type="protein sequence ID" value="GFO07597.1"/>
    <property type="molecule type" value="Genomic_DNA"/>
</dbReference>
<feature type="region of interest" description="Disordered" evidence="1">
    <location>
        <begin position="1"/>
        <end position="31"/>
    </location>
</feature>
<feature type="compositionally biased region" description="Polar residues" evidence="1">
    <location>
        <begin position="1"/>
        <end position="17"/>
    </location>
</feature>
<comment type="caution">
    <text evidence="2">The sequence shown here is derived from an EMBL/GenBank/DDBJ whole genome shotgun (WGS) entry which is preliminary data.</text>
</comment>
<feature type="compositionally biased region" description="Polar residues" evidence="1">
    <location>
        <begin position="90"/>
        <end position="112"/>
    </location>
</feature>
<feature type="region of interest" description="Disordered" evidence="1">
    <location>
        <begin position="62"/>
        <end position="119"/>
    </location>
</feature>
<accession>A0AAV4AK19</accession>
<sequence length="136" mass="14806">MLRGQTSSTKYSPTWEKTSAKEHSSAVPGLPWSYTHSRGCGTSTGIDPSSNGRKLTSRLGRVGQHCPSVSGEGSGPGGMSVSDSHYCRAVTTSTSRIHPSTYTGRTSRQTSRPRCGGGPLNYFQHWRAMMDRNRRQ</sequence>
<reference evidence="2 3" key="1">
    <citation type="journal article" date="2021" name="Elife">
        <title>Chloroplast acquisition without the gene transfer in kleptoplastic sea slugs, Plakobranchus ocellatus.</title>
        <authorList>
            <person name="Maeda T."/>
            <person name="Takahashi S."/>
            <person name="Yoshida T."/>
            <person name="Shimamura S."/>
            <person name="Takaki Y."/>
            <person name="Nagai Y."/>
            <person name="Toyoda A."/>
            <person name="Suzuki Y."/>
            <person name="Arimoto A."/>
            <person name="Ishii H."/>
            <person name="Satoh N."/>
            <person name="Nishiyama T."/>
            <person name="Hasebe M."/>
            <person name="Maruyama T."/>
            <person name="Minagawa J."/>
            <person name="Obokata J."/>
            <person name="Shigenobu S."/>
        </authorList>
    </citation>
    <scope>NUCLEOTIDE SEQUENCE [LARGE SCALE GENOMIC DNA]</scope>
</reference>
<evidence type="ECO:0000313" key="3">
    <source>
        <dbReference type="Proteomes" id="UP000735302"/>
    </source>
</evidence>
<proteinExistence type="predicted"/>
<organism evidence="2 3">
    <name type="scientific">Plakobranchus ocellatus</name>
    <dbReference type="NCBI Taxonomy" id="259542"/>
    <lineage>
        <taxon>Eukaryota</taxon>
        <taxon>Metazoa</taxon>
        <taxon>Spiralia</taxon>
        <taxon>Lophotrochozoa</taxon>
        <taxon>Mollusca</taxon>
        <taxon>Gastropoda</taxon>
        <taxon>Heterobranchia</taxon>
        <taxon>Euthyneura</taxon>
        <taxon>Panpulmonata</taxon>
        <taxon>Sacoglossa</taxon>
        <taxon>Placobranchoidea</taxon>
        <taxon>Plakobranchidae</taxon>
        <taxon>Plakobranchus</taxon>
    </lineage>
</organism>
<name>A0AAV4AK19_9GAST</name>
<protein>
    <submittedName>
        <fullName evidence="2">Uncharacterized protein</fullName>
    </submittedName>
</protein>